<feature type="domain" description="MaoC-like" evidence="1">
    <location>
        <begin position="15"/>
        <end position="113"/>
    </location>
</feature>
<sequence length="156" mass="17347">MTRYFEDLDVGDVFEAGSYTLTGDEIVEFAERFDPQPFHTDEAAAEGSMFGELVASGLHTMCIASKLTVEGPFDDIANMGGRGMDSLRFFRPVLPGDTLAVEIEVVEKSRADRHPERGDVTFEQRVRNDDGDPVLSLLLYSIVRRRPETSSPRASE</sequence>
<gene>
    <name evidence="2" type="ORF">ACFQPE_17780</name>
</gene>
<organism evidence="2 3">
    <name type="scientific">Halomarina halobia</name>
    <dbReference type="NCBI Taxonomy" id="3033386"/>
    <lineage>
        <taxon>Archaea</taxon>
        <taxon>Methanobacteriati</taxon>
        <taxon>Methanobacteriota</taxon>
        <taxon>Stenosarchaea group</taxon>
        <taxon>Halobacteria</taxon>
        <taxon>Halobacteriales</taxon>
        <taxon>Natronomonadaceae</taxon>
        <taxon>Halomarina</taxon>
    </lineage>
</organism>
<keyword evidence="3" id="KW-1185">Reference proteome</keyword>
<dbReference type="InterPro" id="IPR002539">
    <property type="entry name" value="MaoC-like_dom"/>
</dbReference>
<dbReference type="Proteomes" id="UP001596547">
    <property type="component" value="Unassembled WGS sequence"/>
</dbReference>
<comment type="caution">
    <text evidence="2">The sequence shown here is derived from an EMBL/GenBank/DDBJ whole genome shotgun (WGS) entry which is preliminary data.</text>
</comment>
<evidence type="ECO:0000313" key="3">
    <source>
        <dbReference type="Proteomes" id="UP001596547"/>
    </source>
</evidence>
<dbReference type="Pfam" id="PF01575">
    <property type="entry name" value="MaoC_dehydratas"/>
    <property type="match status" value="1"/>
</dbReference>
<dbReference type="Gene3D" id="3.10.129.10">
    <property type="entry name" value="Hotdog Thioesterase"/>
    <property type="match status" value="1"/>
</dbReference>
<protein>
    <submittedName>
        <fullName evidence="2">MaoC family dehydratase</fullName>
    </submittedName>
</protein>
<dbReference type="InterPro" id="IPR052342">
    <property type="entry name" value="MCH/BMMD"/>
</dbReference>
<dbReference type="AlphaFoldDB" id="A0ABD6AEH3"/>
<evidence type="ECO:0000259" key="1">
    <source>
        <dbReference type="Pfam" id="PF01575"/>
    </source>
</evidence>
<dbReference type="GeneID" id="79317184"/>
<dbReference type="PANTHER" id="PTHR43664">
    <property type="entry name" value="MONOAMINE OXIDASE-RELATED"/>
    <property type="match status" value="1"/>
</dbReference>
<name>A0ABD6AEH3_9EURY</name>
<dbReference type="EMBL" id="JBHTBF010000003">
    <property type="protein sequence ID" value="MFC7318627.1"/>
    <property type="molecule type" value="Genomic_DNA"/>
</dbReference>
<dbReference type="PANTHER" id="PTHR43664:SF1">
    <property type="entry name" value="BETA-METHYLMALYL-COA DEHYDRATASE"/>
    <property type="match status" value="1"/>
</dbReference>
<accession>A0ABD6AEH3</accession>
<dbReference type="SUPFAM" id="SSF54637">
    <property type="entry name" value="Thioesterase/thiol ester dehydrase-isomerase"/>
    <property type="match status" value="1"/>
</dbReference>
<reference evidence="2 3" key="1">
    <citation type="journal article" date="2019" name="Int. J. Syst. Evol. Microbiol.">
        <title>The Global Catalogue of Microorganisms (GCM) 10K type strain sequencing project: providing services to taxonomists for standard genome sequencing and annotation.</title>
        <authorList>
            <consortium name="The Broad Institute Genomics Platform"/>
            <consortium name="The Broad Institute Genome Sequencing Center for Infectious Disease"/>
            <person name="Wu L."/>
            <person name="Ma J."/>
        </authorList>
    </citation>
    <scope>NUCLEOTIDE SEQUENCE [LARGE SCALE GENOMIC DNA]</scope>
    <source>
        <strain evidence="2 3">PSR21</strain>
    </source>
</reference>
<proteinExistence type="predicted"/>
<evidence type="ECO:0000313" key="2">
    <source>
        <dbReference type="EMBL" id="MFC7318627.1"/>
    </source>
</evidence>
<dbReference type="RefSeq" id="WP_276306534.1">
    <property type="nucleotide sequence ID" value="NZ_CP119993.1"/>
</dbReference>
<dbReference type="InterPro" id="IPR029069">
    <property type="entry name" value="HotDog_dom_sf"/>
</dbReference>
<dbReference type="CDD" id="cd03454">
    <property type="entry name" value="YdeM"/>
    <property type="match status" value="1"/>
</dbReference>